<feature type="non-terminal residue" evidence="3">
    <location>
        <position position="1"/>
    </location>
</feature>
<dbReference type="GO" id="GO:0003677">
    <property type="term" value="F:DNA binding"/>
    <property type="evidence" value="ECO:0007669"/>
    <property type="project" value="InterPro"/>
</dbReference>
<dbReference type="InterPro" id="IPR001098">
    <property type="entry name" value="DNA-dir_DNA_pol_A_palm_dom"/>
</dbReference>
<comment type="caution">
    <text evidence="3">The sequence shown here is derived from an EMBL/GenBank/DDBJ whole genome shotgun (WGS) entry which is preliminary data.</text>
</comment>
<dbReference type="InterPro" id="IPR002298">
    <property type="entry name" value="DNA_polymerase_A"/>
</dbReference>
<dbReference type="PANTHER" id="PTHR10133:SF27">
    <property type="entry name" value="DNA POLYMERASE NU"/>
    <property type="match status" value="1"/>
</dbReference>
<evidence type="ECO:0000259" key="2">
    <source>
        <dbReference type="Pfam" id="PF00476"/>
    </source>
</evidence>
<dbReference type="AlphaFoldDB" id="X0VQP0"/>
<dbReference type="GO" id="GO:0003887">
    <property type="term" value="F:DNA-directed DNA polymerase activity"/>
    <property type="evidence" value="ECO:0007669"/>
    <property type="project" value="InterPro"/>
</dbReference>
<dbReference type="Gene3D" id="1.10.150.20">
    <property type="entry name" value="5' to 3' exonuclease, C-terminal subdomain"/>
    <property type="match status" value="1"/>
</dbReference>
<dbReference type="GO" id="GO:0006261">
    <property type="term" value="P:DNA-templated DNA replication"/>
    <property type="evidence" value="ECO:0007669"/>
    <property type="project" value="InterPro"/>
</dbReference>
<keyword evidence="1" id="KW-0235">DNA replication</keyword>
<dbReference type="Gene3D" id="3.30.70.370">
    <property type="match status" value="1"/>
</dbReference>
<reference evidence="3" key="1">
    <citation type="journal article" date="2014" name="Front. Microbiol.">
        <title>High frequency of phylogenetically diverse reductive dehalogenase-homologous genes in deep subseafloor sedimentary metagenomes.</title>
        <authorList>
            <person name="Kawai M."/>
            <person name="Futagami T."/>
            <person name="Toyoda A."/>
            <person name="Takaki Y."/>
            <person name="Nishi S."/>
            <person name="Hori S."/>
            <person name="Arai W."/>
            <person name="Tsubouchi T."/>
            <person name="Morono Y."/>
            <person name="Uchiyama I."/>
            <person name="Ito T."/>
            <person name="Fujiyama A."/>
            <person name="Inagaki F."/>
            <person name="Takami H."/>
        </authorList>
    </citation>
    <scope>NUCLEOTIDE SEQUENCE</scope>
    <source>
        <strain evidence="3">Expedition CK06-06</strain>
    </source>
</reference>
<gene>
    <name evidence="3" type="ORF">S01H1_53011</name>
</gene>
<evidence type="ECO:0000256" key="1">
    <source>
        <dbReference type="ARBA" id="ARBA00022705"/>
    </source>
</evidence>
<dbReference type="GO" id="GO:0006302">
    <property type="term" value="P:double-strand break repair"/>
    <property type="evidence" value="ECO:0007669"/>
    <property type="project" value="TreeGrafter"/>
</dbReference>
<protein>
    <recommendedName>
        <fullName evidence="2">DNA-directed DNA polymerase family A palm domain-containing protein</fullName>
    </recommendedName>
</protein>
<accession>X0VQP0</accession>
<dbReference type="PANTHER" id="PTHR10133">
    <property type="entry name" value="DNA POLYMERASE I"/>
    <property type="match status" value="1"/>
</dbReference>
<dbReference type="Pfam" id="PF00476">
    <property type="entry name" value="DNA_pol_A"/>
    <property type="match status" value="1"/>
</dbReference>
<feature type="domain" description="DNA-directed DNA polymerase family A palm" evidence="2">
    <location>
        <begin position="1"/>
        <end position="147"/>
    </location>
</feature>
<dbReference type="PRINTS" id="PR00868">
    <property type="entry name" value="DNAPOLI"/>
</dbReference>
<dbReference type="EMBL" id="BARS01034303">
    <property type="protein sequence ID" value="GAG20719.1"/>
    <property type="molecule type" value="Genomic_DNA"/>
</dbReference>
<dbReference type="SUPFAM" id="SSF56672">
    <property type="entry name" value="DNA/RNA polymerases"/>
    <property type="match status" value="1"/>
</dbReference>
<sequence length="174" mass="19681">PSIFTMMDEVRRTLLEQGYVENLMGRRRRFRVTTKSSDEDVTEAARKAFNFIIQSAAAEIMRRALYLTDEWLMERQADEGYVEQTYQEAGMDVTVYDSLGLDCPPDWVRPALVDVKQVMEEKVFEIEPFASIDVPLLVDVTAGGGWSNDKQLDVTYNGSEPVSIGGQPLGRLYG</sequence>
<name>X0VQP0_9ZZZZ</name>
<dbReference type="InterPro" id="IPR043502">
    <property type="entry name" value="DNA/RNA_pol_sf"/>
</dbReference>
<proteinExistence type="predicted"/>
<organism evidence="3">
    <name type="scientific">marine sediment metagenome</name>
    <dbReference type="NCBI Taxonomy" id="412755"/>
    <lineage>
        <taxon>unclassified sequences</taxon>
        <taxon>metagenomes</taxon>
        <taxon>ecological metagenomes</taxon>
    </lineage>
</organism>
<evidence type="ECO:0000313" key="3">
    <source>
        <dbReference type="EMBL" id="GAG20719.1"/>
    </source>
</evidence>